<dbReference type="EnsemblProtists" id="EOD35308">
    <property type="protein sequence ID" value="EOD35308"/>
    <property type="gene ID" value="EMIHUDRAFT_98353"/>
</dbReference>
<keyword evidence="3" id="KW-1185">Reference proteome</keyword>
<protein>
    <submittedName>
        <fullName evidence="2">Uncharacterized protein</fullName>
    </submittedName>
</protein>
<feature type="region of interest" description="Disordered" evidence="1">
    <location>
        <begin position="226"/>
        <end position="245"/>
    </location>
</feature>
<organism evidence="2 3">
    <name type="scientific">Emiliania huxleyi (strain CCMP1516)</name>
    <dbReference type="NCBI Taxonomy" id="280463"/>
    <lineage>
        <taxon>Eukaryota</taxon>
        <taxon>Haptista</taxon>
        <taxon>Haptophyta</taxon>
        <taxon>Prymnesiophyceae</taxon>
        <taxon>Isochrysidales</taxon>
        <taxon>Noelaerhabdaceae</taxon>
        <taxon>Emiliania</taxon>
    </lineage>
</organism>
<accession>A0A0D3KHS3</accession>
<feature type="region of interest" description="Disordered" evidence="1">
    <location>
        <begin position="99"/>
        <end position="119"/>
    </location>
</feature>
<dbReference type="PaxDb" id="2903-EOD35308"/>
<dbReference type="RefSeq" id="XP_005787737.1">
    <property type="nucleotide sequence ID" value="XM_005787680.1"/>
</dbReference>
<dbReference type="Proteomes" id="UP000013827">
    <property type="component" value="Unassembled WGS sequence"/>
</dbReference>
<evidence type="ECO:0000256" key="1">
    <source>
        <dbReference type="SAM" id="MobiDB-lite"/>
    </source>
</evidence>
<proteinExistence type="predicted"/>
<dbReference type="GeneID" id="17280577"/>
<dbReference type="HOGENOM" id="CLU_1135299_0_0_1"/>
<reference evidence="3" key="1">
    <citation type="journal article" date="2013" name="Nature">
        <title>Pan genome of the phytoplankton Emiliania underpins its global distribution.</title>
        <authorList>
            <person name="Read B.A."/>
            <person name="Kegel J."/>
            <person name="Klute M.J."/>
            <person name="Kuo A."/>
            <person name="Lefebvre S.C."/>
            <person name="Maumus F."/>
            <person name="Mayer C."/>
            <person name="Miller J."/>
            <person name="Monier A."/>
            <person name="Salamov A."/>
            <person name="Young J."/>
            <person name="Aguilar M."/>
            <person name="Claverie J.M."/>
            <person name="Frickenhaus S."/>
            <person name="Gonzalez K."/>
            <person name="Herman E.K."/>
            <person name="Lin Y.C."/>
            <person name="Napier J."/>
            <person name="Ogata H."/>
            <person name="Sarno A.F."/>
            <person name="Shmutz J."/>
            <person name="Schroeder D."/>
            <person name="de Vargas C."/>
            <person name="Verret F."/>
            <person name="von Dassow P."/>
            <person name="Valentin K."/>
            <person name="Van de Peer Y."/>
            <person name="Wheeler G."/>
            <person name="Dacks J.B."/>
            <person name="Delwiche C.F."/>
            <person name="Dyhrman S.T."/>
            <person name="Glockner G."/>
            <person name="John U."/>
            <person name="Richards T."/>
            <person name="Worden A.Z."/>
            <person name="Zhang X."/>
            <person name="Grigoriev I.V."/>
            <person name="Allen A.E."/>
            <person name="Bidle K."/>
            <person name="Borodovsky M."/>
            <person name="Bowler C."/>
            <person name="Brownlee C."/>
            <person name="Cock J.M."/>
            <person name="Elias M."/>
            <person name="Gladyshev V.N."/>
            <person name="Groth M."/>
            <person name="Guda C."/>
            <person name="Hadaegh A."/>
            <person name="Iglesias-Rodriguez M.D."/>
            <person name="Jenkins J."/>
            <person name="Jones B.M."/>
            <person name="Lawson T."/>
            <person name="Leese F."/>
            <person name="Lindquist E."/>
            <person name="Lobanov A."/>
            <person name="Lomsadze A."/>
            <person name="Malik S.B."/>
            <person name="Marsh M.E."/>
            <person name="Mackinder L."/>
            <person name="Mock T."/>
            <person name="Mueller-Roeber B."/>
            <person name="Pagarete A."/>
            <person name="Parker M."/>
            <person name="Probert I."/>
            <person name="Quesneville H."/>
            <person name="Raines C."/>
            <person name="Rensing S.A."/>
            <person name="Riano-Pachon D.M."/>
            <person name="Richier S."/>
            <person name="Rokitta S."/>
            <person name="Shiraiwa Y."/>
            <person name="Soanes D.M."/>
            <person name="van der Giezen M."/>
            <person name="Wahlund T.M."/>
            <person name="Williams B."/>
            <person name="Wilson W."/>
            <person name="Wolfe G."/>
            <person name="Wurch L.L."/>
        </authorList>
    </citation>
    <scope>NUCLEOTIDE SEQUENCE</scope>
</reference>
<evidence type="ECO:0000313" key="3">
    <source>
        <dbReference type="Proteomes" id="UP000013827"/>
    </source>
</evidence>
<dbReference type="AlphaFoldDB" id="A0A0D3KHS3"/>
<reference evidence="2" key="2">
    <citation type="submission" date="2024-10" db="UniProtKB">
        <authorList>
            <consortium name="EnsemblProtists"/>
        </authorList>
    </citation>
    <scope>IDENTIFICATION</scope>
</reference>
<name>A0A0D3KHS3_EMIH1</name>
<sequence>MAMNEKNQLPARPPANVEVKASVQAFEDALSQVGTGVAAPDTLCSFLHKPDFGVTAETMALATTYAMRDINATTDAGSCHQAVAGTLAALAVKNVDLLSSAPERPAPPPPSSGDARKMGHHLGEYHLSGHHLGGNVVQHPSNCAPGGYHHGGNQHPSNCAPFVGYAVSPMSTLHCHPQSYYPYQPPNRWNQLLNYGHQTHCMYYPHQPHQQPSYGHQTYNYPHQPNSSWYQPRPSAPPAGYRWPA</sequence>
<evidence type="ECO:0000313" key="2">
    <source>
        <dbReference type="EnsemblProtists" id="EOD35308"/>
    </source>
</evidence>
<dbReference type="KEGG" id="ehx:EMIHUDRAFT_98353"/>